<evidence type="ECO:0000259" key="13">
    <source>
        <dbReference type="PROSITE" id="PS50939"/>
    </source>
</evidence>
<dbReference type="SMART" id="SM00665">
    <property type="entry name" value="B561"/>
    <property type="match status" value="1"/>
</dbReference>
<evidence type="ECO:0000256" key="4">
    <source>
        <dbReference type="ARBA" id="ARBA00022617"/>
    </source>
</evidence>
<protein>
    <recommendedName>
        <fullName evidence="13">Cytochrome b561 domain-containing protein</fullName>
    </recommendedName>
</protein>
<evidence type="ECO:0000256" key="9">
    <source>
        <dbReference type="ARBA" id="ARBA00023004"/>
    </source>
</evidence>
<feature type="transmembrane region" description="Helical" evidence="12">
    <location>
        <begin position="123"/>
        <end position="144"/>
    </location>
</feature>
<evidence type="ECO:0000256" key="6">
    <source>
        <dbReference type="ARBA" id="ARBA00022723"/>
    </source>
</evidence>
<keyword evidence="5 12" id="KW-0812">Transmembrane</keyword>
<dbReference type="Gene3D" id="1.20.120.1770">
    <property type="match status" value="1"/>
</dbReference>
<dbReference type="Pfam" id="PF03188">
    <property type="entry name" value="Cytochrom_B561"/>
    <property type="match status" value="1"/>
</dbReference>
<comment type="subcellular location">
    <subcellularLocation>
        <location evidence="2">Membrane</location>
        <topology evidence="2">Multi-pass membrane protein</topology>
    </subcellularLocation>
</comment>
<organism evidence="14">
    <name type="scientific">Odontella aurita</name>
    <dbReference type="NCBI Taxonomy" id="265563"/>
    <lineage>
        <taxon>Eukaryota</taxon>
        <taxon>Sar</taxon>
        <taxon>Stramenopiles</taxon>
        <taxon>Ochrophyta</taxon>
        <taxon>Bacillariophyta</taxon>
        <taxon>Mediophyceae</taxon>
        <taxon>Biddulphiophycidae</taxon>
        <taxon>Eupodiscales</taxon>
        <taxon>Odontellaceae</taxon>
        <taxon>Odontella</taxon>
    </lineage>
</organism>
<evidence type="ECO:0000256" key="8">
    <source>
        <dbReference type="ARBA" id="ARBA00022989"/>
    </source>
</evidence>
<gene>
    <name evidence="14" type="ORF">OAUR00152_LOCUS32497</name>
</gene>
<evidence type="ECO:0000256" key="11">
    <source>
        <dbReference type="SAM" id="MobiDB-lite"/>
    </source>
</evidence>
<evidence type="ECO:0000256" key="5">
    <source>
        <dbReference type="ARBA" id="ARBA00022692"/>
    </source>
</evidence>
<evidence type="ECO:0000256" key="1">
    <source>
        <dbReference type="ARBA" id="ARBA00001970"/>
    </source>
</evidence>
<proteinExistence type="predicted"/>
<dbReference type="PANTHER" id="PTHR10106:SF0">
    <property type="entry name" value="LD36721P"/>
    <property type="match status" value="1"/>
</dbReference>
<dbReference type="PANTHER" id="PTHR10106">
    <property type="entry name" value="CYTOCHROME B561-RELATED"/>
    <property type="match status" value="1"/>
</dbReference>
<feature type="transmembrane region" description="Helical" evidence="12">
    <location>
        <begin position="84"/>
        <end position="103"/>
    </location>
</feature>
<evidence type="ECO:0000313" key="14">
    <source>
        <dbReference type="EMBL" id="CAE2271843.1"/>
    </source>
</evidence>
<name>A0A7S4JRR2_9STRA</name>
<feature type="region of interest" description="Disordered" evidence="11">
    <location>
        <begin position="25"/>
        <end position="49"/>
    </location>
</feature>
<comment type="cofactor">
    <cofactor evidence="1">
        <name>heme b</name>
        <dbReference type="ChEBI" id="CHEBI:60344"/>
    </cofactor>
</comment>
<reference evidence="14" key="1">
    <citation type="submission" date="2021-01" db="EMBL/GenBank/DDBJ databases">
        <authorList>
            <person name="Corre E."/>
            <person name="Pelletier E."/>
            <person name="Niang G."/>
            <person name="Scheremetjew M."/>
            <person name="Finn R."/>
            <person name="Kale V."/>
            <person name="Holt S."/>
            <person name="Cochrane G."/>
            <person name="Meng A."/>
            <person name="Brown T."/>
            <person name="Cohen L."/>
        </authorList>
    </citation>
    <scope>NUCLEOTIDE SEQUENCE</scope>
    <source>
        <strain evidence="14">Isolate 1302-5</strain>
    </source>
</reference>
<dbReference type="EMBL" id="HBKQ01047065">
    <property type="protein sequence ID" value="CAE2271843.1"/>
    <property type="molecule type" value="Transcribed_RNA"/>
</dbReference>
<keyword evidence="3" id="KW-0813">Transport</keyword>
<dbReference type="InterPro" id="IPR043205">
    <property type="entry name" value="CYB561/CYBRD1-like"/>
</dbReference>
<keyword evidence="10 12" id="KW-0472">Membrane</keyword>
<sequence length="320" mass="34915">MRQEGPESKELVSLVGGHPELVRRMATSDGDAEYGSDDRPGWLSGTAASEGGGNLDEATSLAGQQSTSDSLDEGEFWLEPLQQWAGIASHVFALAAAAVVFTWATELGGVSWKQGEAKIVFNWHPVCMIIAFLFMTISALSFRMKWRAKNRFVTKMLHIIEWSIAGLCMAVGLVAVVKSHNDPVSGYIANLYSLHSWIGIAVLILYALQFFVGVFSFGFDSKKLGPAKKAKIMLLHKFMGPFIYISMAATILLGIQEKEGFIGCHYEVTKPDLFPPAHLSEIPRACKISHSLGIIVLVTTLSTTFALHDFNSAGSSRRSD</sequence>
<evidence type="ECO:0000256" key="7">
    <source>
        <dbReference type="ARBA" id="ARBA00022982"/>
    </source>
</evidence>
<evidence type="ECO:0000256" key="3">
    <source>
        <dbReference type="ARBA" id="ARBA00022448"/>
    </source>
</evidence>
<dbReference type="AlphaFoldDB" id="A0A7S4JRR2"/>
<dbReference type="InterPro" id="IPR006593">
    <property type="entry name" value="Cyt_b561/ferric_Rdtase_TM"/>
</dbReference>
<dbReference type="GO" id="GO:0016491">
    <property type="term" value="F:oxidoreductase activity"/>
    <property type="evidence" value="ECO:0007669"/>
    <property type="project" value="InterPro"/>
</dbReference>
<keyword evidence="4" id="KW-0349">Heme</keyword>
<feature type="transmembrane region" description="Helical" evidence="12">
    <location>
        <begin position="197"/>
        <end position="217"/>
    </location>
</feature>
<feature type="domain" description="Cytochrome b561" evidence="13">
    <location>
        <begin position="88"/>
        <end position="308"/>
    </location>
</feature>
<keyword evidence="9" id="KW-0408">Iron</keyword>
<dbReference type="GO" id="GO:0046872">
    <property type="term" value="F:metal ion binding"/>
    <property type="evidence" value="ECO:0007669"/>
    <property type="project" value="UniProtKB-KW"/>
</dbReference>
<evidence type="ECO:0000256" key="10">
    <source>
        <dbReference type="ARBA" id="ARBA00023136"/>
    </source>
</evidence>
<keyword evidence="6" id="KW-0479">Metal-binding</keyword>
<dbReference type="PROSITE" id="PS50939">
    <property type="entry name" value="CYTOCHROME_B561"/>
    <property type="match status" value="1"/>
</dbReference>
<keyword evidence="8 12" id="KW-1133">Transmembrane helix</keyword>
<accession>A0A7S4JRR2</accession>
<dbReference type="CDD" id="cd08554">
    <property type="entry name" value="Cyt_b561"/>
    <property type="match status" value="1"/>
</dbReference>
<feature type="transmembrane region" description="Helical" evidence="12">
    <location>
        <begin position="238"/>
        <end position="255"/>
    </location>
</feature>
<dbReference type="GO" id="GO:0016020">
    <property type="term" value="C:membrane"/>
    <property type="evidence" value="ECO:0007669"/>
    <property type="project" value="UniProtKB-SubCell"/>
</dbReference>
<evidence type="ECO:0000256" key="2">
    <source>
        <dbReference type="ARBA" id="ARBA00004141"/>
    </source>
</evidence>
<feature type="transmembrane region" description="Helical" evidence="12">
    <location>
        <begin position="156"/>
        <end position="177"/>
    </location>
</feature>
<evidence type="ECO:0000256" key="12">
    <source>
        <dbReference type="SAM" id="Phobius"/>
    </source>
</evidence>
<keyword evidence="7" id="KW-0249">Electron transport</keyword>